<feature type="compositionally biased region" description="Low complexity" evidence="1">
    <location>
        <begin position="150"/>
        <end position="172"/>
    </location>
</feature>
<evidence type="ECO:0000313" key="2">
    <source>
        <dbReference type="EMBL" id="TDP86117.1"/>
    </source>
</evidence>
<evidence type="ECO:0000256" key="1">
    <source>
        <dbReference type="SAM" id="MobiDB-lite"/>
    </source>
</evidence>
<dbReference type="RefSeq" id="WP_243738553.1">
    <property type="nucleotide sequence ID" value="NZ_SNXW01000002.1"/>
</dbReference>
<accession>A0A4R6RJP8</accession>
<evidence type="ECO:0000313" key="3">
    <source>
        <dbReference type="Proteomes" id="UP000294593"/>
    </source>
</evidence>
<feature type="region of interest" description="Disordered" evidence="1">
    <location>
        <begin position="144"/>
        <end position="172"/>
    </location>
</feature>
<dbReference type="Proteomes" id="UP000294593">
    <property type="component" value="Unassembled WGS sequence"/>
</dbReference>
<name>A0A4R6RJP8_9BURK</name>
<keyword evidence="3" id="KW-1185">Reference proteome</keyword>
<organism evidence="2 3">
    <name type="scientific">Aquabacterium commune</name>
    <dbReference type="NCBI Taxonomy" id="70586"/>
    <lineage>
        <taxon>Bacteria</taxon>
        <taxon>Pseudomonadati</taxon>
        <taxon>Pseudomonadota</taxon>
        <taxon>Betaproteobacteria</taxon>
        <taxon>Burkholderiales</taxon>
        <taxon>Aquabacterium</taxon>
    </lineage>
</organism>
<reference evidence="2 3" key="1">
    <citation type="submission" date="2019-03" db="EMBL/GenBank/DDBJ databases">
        <title>Genomic Encyclopedia of Type Strains, Phase IV (KMG-IV): sequencing the most valuable type-strain genomes for metagenomic binning, comparative biology and taxonomic classification.</title>
        <authorList>
            <person name="Goeker M."/>
        </authorList>
    </citation>
    <scope>NUCLEOTIDE SEQUENCE [LARGE SCALE GENOMIC DNA]</scope>
    <source>
        <strain evidence="2 3">DSM 11901</strain>
    </source>
</reference>
<gene>
    <name evidence="2" type="ORF">EV672_102468</name>
</gene>
<dbReference type="AlphaFoldDB" id="A0A4R6RJP8"/>
<sequence>MSQNLISVSLTDADYAEIDGALTVLEFQFDKLINLSVNERRGLSKMGDKSEAFCRQALRVLDQNRHVLPPTLDLAEAQRDLSHFDQLRDRAVRLQGLQGKMDDTLTALGSDVMSASLEGYALLRVVGEGSGLESLRQGMSARFSRRPAGAREGAANTAGTTATPAGTVKTVQ</sequence>
<dbReference type="EMBL" id="SNXW01000002">
    <property type="protein sequence ID" value="TDP86117.1"/>
    <property type="molecule type" value="Genomic_DNA"/>
</dbReference>
<proteinExistence type="predicted"/>
<comment type="caution">
    <text evidence="2">The sequence shown here is derived from an EMBL/GenBank/DDBJ whole genome shotgun (WGS) entry which is preliminary data.</text>
</comment>
<protein>
    <submittedName>
        <fullName evidence="2">Uncharacterized protein</fullName>
    </submittedName>
</protein>